<evidence type="ECO:0000256" key="1">
    <source>
        <dbReference type="SAM" id="MobiDB-lite"/>
    </source>
</evidence>
<dbReference type="Gene3D" id="1.10.3300.10">
    <property type="entry name" value="Jann2411-like domain"/>
    <property type="match status" value="1"/>
</dbReference>
<dbReference type="SUPFAM" id="SSF160904">
    <property type="entry name" value="Jann2411-like"/>
    <property type="match status" value="1"/>
</dbReference>
<feature type="domain" description="Zinc finger CGNR" evidence="2">
    <location>
        <begin position="151"/>
        <end position="194"/>
    </location>
</feature>
<dbReference type="Pfam" id="PF11706">
    <property type="entry name" value="zf-CGNR"/>
    <property type="match status" value="1"/>
</dbReference>
<feature type="region of interest" description="Disordered" evidence="1">
    <location>
        <begin position="195"/>
        <end position="214"/>
    </location>
</feature>
<dbReference type="InterPro" id="IPR023286">
    <property type="entry name" value="ABATE_dom_sf"/>
</dbReference>
<proteinExistence type="predicted"/>
<accession>A0ABU2SL24</accession>
<organism evidence="3 4">
    <name type="scientific">Streptomyces hesseae</name>
    <dbReference type="NCBI Taxonomy" id="3075519"/>
    <lineage>
        <taxon>Bacteria</taxon>
        <taxon>Bacillati</taxon>
        <taxon>Actinomycetota</taxon>
        <taxon>Actinomycetes</taxon>
        <taxon>Kitasatosporales</taxon>
        <taxon>Streptomycetaceae</taxon>
        <taxon>Streptomyces</taxon>
    </lineage>
</organism>
<evidence type="ECO:0000313" key="3">
    <source>
        <dbReference type="EMBL" id="MDT0449682.1"/>
    </source>
</evidence>
<dbReference type="RefSeq" id="WP_311610144.1">
    <property type="nucleotide sequence ID" value="NZ_JAVRFI010000005.1"/>
</dbReference>
<name>A0ABU2SL24_9ACTN</name>
<keyword evidence="4" id="KW-1185">Reference proteome</keyword>
<dbReference type="EMBL" id="JAVRFI010000005">
    <property type="protein sequence ID" value="MDT0449682.1"/>
    <property type="molecule type" value="Genomic_DNA"/>
</dbReference>
<sequence length="214" mass="23051">MTWPATARYGLEAAPGRLGLVQDLLNTAAVEAPGSVDLLAAPDDARAWADAAVARWTAVTGQPVPPVRLDAEEAEKLRAFRDDLRRMITEGAGDEPGAGLRAMVPYRGSAALRLGEDGVVRLEPCGSGRRLLAALVLVAVFEAQRDGTWGRLKACRAPRCRVAFYDRSRNNSGVWHEVKSCGNAANLRACRARRRAREAGPGAKEAPGDRHPHR</sequence>
<dbReference type="PANTHER" id="PTHR35525:SF3">
    <property type="entry name" value="BLL6575 PROTEIN"/>
    <property type="match status" value="1"/>
</dbReference>
<reference evidence="3" key="1">
    <citation type="submission" date="2024-05" db="EMBL/GenBank/DDBJ databases">
        <title>30 novel species of actinomycetes from the DSMZ collection.</title>
        <authorList>
            <person name="Nouioui I."/>
        </authorList>
    </citation>
    <scope>NUCLEOTIDE SEQUENCE</scope>
    <source>
        <strain evidence="3">DSM 40473</strain>
    </source>
</reference>
<evidence type="ECO:0000259" key="2">
    <source>
        <dbReference type="Pfam" id="PF11706"/>
    </source>
</evidence>
<gene>
    <name evidence="3" type="ORF">RM609_11445</name>
</gene>
<evidence type="ECO:0000313" key="4">
    <source>
        <dbReference type="Proteomes" id="UP001180531"/>
    </source>
</evidence>
<dbReference type="InterPro" id="IPR010852">
    <property type="entry name" value="ABATE"/>
</dbReference>
<dbReference type="Proteomes" id="UP001180531">
    <property type="component" value="Unassembled WGS sequence"/>
</dbReference>
<protein>
    <submittedName>
        <fullName evidence="3">CGNR zinc finger domain-containing protein</fullName>
    </submittedName>
</protein>
<comment type="caution">
    <text evidence="3">The sequence shown here is derived from an EMBL/GenBank/DDBJ whole genome shotgun (WGS) entry which is preliminary data.</text>
</comment>
<dbReference type="PANTHER" id="PTHR35525">
    <property type="entry name" value="BLL6575 PROTEIN"/>
    <property type="match status" value="1"/>
</dbReference>
<dbReference type="Pfam" id="PF07336">
    <property type="entry name" value="ABATE"/>
    <property type="match status" value="1"/>
</dbReference>
<dbReference type="InterPro" id="IPR021005">
    <property type="entry name" value="Znf_CGNR"/>
</dbReference>